<evidence type="ECO:0000313" key="2">
    <source>
        <dbReference type="Proteomes" id="UP000799302"/>
    </source>
</evidence>
<gene>
    <name evidence="1" type="ORF">BT63DRAFT_461632</name>
</gene>
<proteinExistence type="predicted"/>
<dbReference type="Proteomes" id="UP000799302">
    <property type="component" value="Unassembled WGS sequence"/>
</dbReference>
<organism evidence="1 2">
    <name type="scientific">Microthyrium microscopicum</name>
    <dbReference type="NCBI Taxonomy" id="703497"/>
    <lineage>
        <taxon>Eukaryota</taxon>
        <taxon>Fungi</taxon>
        <taxon>Dikarya</taxon>
        <taxon>Ascomycota</taxon>
        <taxon>Pezizomycotina</taxon>
        <taxon>Dothideomycetes</taxon>
        <taxon>Dothideomycetes incertae sedis</taxon>
        <taxon>Microthyriales</taxon>
        <taxon>Microthyriaceae</taxon>
        <taxon>Microthyrium</taxon>
    </lineage>
</organism>
<dbReference type="AlphaFoldDB" id="A0A6A6TWT9"/>
<reference evidence="1" key="1">
    <citation type="journal article" date="2020" name="Stud. Mycol.">
        <title>101 Dothideomycetes genomes: a test case for predicting lifestyles and emergence of pathogens.</title>
        <authorList>
            <person name="Haridas S."/>
            <person name="Albert R."/>
            <person name="Binder M."/>
            <person name="Bloem J."/>
            <person name="Labutti K."/>
            <person name="Salamov A."/>
            <person name="Andreopoulos B."/>
            <person name="Baker S."/>
            <person name="Barry K."/>
            <person name="Bills G."/>
            <person name="Bluhm B."/>
            <person name="Cannon C."/>
            <person name="Castanera R."/>
            <person name="Culley D."/>
            <person name="Daum C."/>
            <person name="Ezra D."/>
            <person name="Gonzalez J."/>
            <person name="Henrissat B."/>
            <person name="Kuo A."/>
            <person name="Liang C."/>
            <person name="Lipzen A."/>
            <person name="Lutzoni F."/>
            <person name="Magnuson J."/>
            <person name="Mondo S."/>
            <person name="Nolan M."/>
            <person name="Ohm R."/>
            <person name="Pangilinan J."/>
            <person name="Park H.-J."/>
            <person name="Ramirez L."/>
            <person name="Alfaro M."/>
            <person name="Sun H."/>
            <person name="Tritt A."/>
            <person name="Yoshinaga Y."/>
            <person name="Zwiers L.-H."/>
            <person name="Turgeon B."/>
            <person name="Goodwin S."/>
            <person name="Spatafora J."/>
            <person name="Crous P."/>
            <person name="Grigoriev I."/>
        </authorList>
    </citation>
    <scope>NUCLEOTIDE SEQUENCE</scope>
    <source>
        <strain evidence="1">CBS 115976</strain>
    </source>
</reference>
<dbReference type="EMBL" id="MU004248">
    <property type="protein sequence ID" value="KAF2663114.1"/>
    <property type="molecule type" value="Genomic_DNA"/>
</dbReference>
<evidence type="ECO:0000313" key="1">
    <source>
        <dbReference type="EMBL" id="KAF2663114.1"/>
    </source>
</evidence>
<name>A0A6A6TWT9_9PEZI</name>
<sequence length="56" mass="6030">MAPKAVRSKQQAKGVVRTMTDEMMKSENRSVITAVGVFAVGVAFLHSSLAELLIPQ</sequence>
<dbReference type="InterPro" id="IPR020266">
    <property type="entry name" value="Tom6"/>
</dbReference>
<keyword evidence="2" id="KW-1185">Reference proteome</keyword>
<protein>
    <submittedName>
        <fullName evidence="1">Uncharacterized protein</fullName>
    </submittedName>
</protein>
<dbReference type="GO" id="GO:0005742">
    <property type="term" value="C:mitochondrial outer membrane translocase complex"/>
    <property type="evidence" value="ECO:0007669"/>
    <property type="project" value="InterPro"/>
</dbReference>
<dbReference type="GO" id="GO:0030150">
    <property type="term" value="P:protein import into mitochondrial matrix"/>
    <property type="evidence" value="ECO:0007669"/>
    <property type="project" value="InterPro"/>
</dbReference>
<accession>A0A6A6TWT9</accession>
<dbReference type="Pfam" id="PF17112">
    <property type="entry name" value="Tom6"/>
    <property type="match status" value="1"/>
</dbReference>